<dbReference type="AlphaFoldDB" id="A0AAW1YHJ4"/>
<comment type="caution">
    <text evidence="2">The sequence shown here is derived from an EMBL/GenBank/DDBJ whole genome shotgun (WGS) entry which is preliminary data.</text>
</comment>
<gene>
    <name evidence="2" type="ORF">M0R45_003380</name>
</gene>
<reference evidence="2 3" key="1">
    <citation type="journal article" date="2023" name="G3 (Bethesda)">
        <title>A chromosome-length genome assembly and annotation of blackberry (Rubus argutus, cv. 'Hillquist').</title>
        <authorList>
            <person name="Bruna T."/>
            <person name="Aryal R."/>
            <person name="Dudchenko O."/>
            <person name="Sargent D.J."/>
            <person name="Mead D."/>
            <person name="Buti M."/>
            <person name="Cavallini A."/>
            <person name="Hytonen T."/>
            <person name="Andres J."/>
            <person name="Pham M."/>
            <person name="Weisz D."/>
            <person name="Mascagni F."/>
            <person name="Usai G."/>
            <person name="Natali L."/>
            <person name="Bassil N."/>
            <person name="Fernandez G.E."/>
            <person name="Lomsadze A."/>
            <person name="Armour M."/>
            <person name="Olukolu B."/>
            <person name="Poorten T."/>
            <person name="Britton C."/>
            <person name="Davik J."/>
            <person name="Ashrafi H."/>
            <person name="Aiden E.L."/>
            <person name="Borodovsky M."/>
            <person name="Worthington M."/>
        </authorList>
    </citation>
    <scope>NUCLEOTIDE SEQUENCE [LARGE SCALE GENOMIC DNA]</scope>
    <source>
        <strain evidence="2">PI 553951</strain>
    </source>
</reference>
<evidence type="ECO:0000313" key="3">
    <source>
        <dbReference type="Proteomes" id="UP001457282"/>
    </source>
</evidence>
<evidence type="ECO:0000256" key="1">
    <source>
        <dbReference type="SAM" id="MobiDB-lite"/>
    </source>
</evidence>
<feature type="compositionally biased region" description="Acidic residues" evidence="1">
    <location>
        <begin position="164"/>
        <end position="177"/>
    </location>
</feature>
<feature type="region of interest" description="Disordered" evidence="1">
    <location>
        <begin position="161"/>
        <end position="199"/>
    </location>
</feature>
<accession>A0AAW1YHJ4</accession>
<organism evidence="2 3">
    <name type="scientific">Rubus argutus</name>
    <name type="common">Southern blackberry</name>
    <dbReference type="NCBI Taxonomy" id="59490"/>
    <lineage>
        <taxon>Eukaryota</taxon>
        <taxon>Viridiplantae</taxon>
        <taxon>Streptophyta</taxon>
        <taxon>Embryophyta</taxon>
        <taxon>Tracheophyta</taxon>
        <taxon>Spermatophyta</taxon>
        <taxon>Magnoliopsida</taxon>
        <taxon>eudicotyledons</taxon>
        <taxon>Gunneridae</taxon>
        <taxon>Pentapetalae</taxon>
        <taxon>rosids</taxon>
        <taxon>fabids</taxon>
        <taxon>Rosales</taxon>
        <taxon>Rosaceae</taxon>
        <taxon>Rosoideae</taxon>
        <taxon>Rosoideae incertae sedis</taxon>
        <taxon>Rubus</taxon>
    </lineage>
</organism>
<dbReference type="Proteomes" id="UP001457282">
    <property type="component" value="Unassembled WGS sequence"/>
</dbReference>
<keyword evidence="3" id="KW-1185">Reference proteome</keyword>
<dbReference type="EMBL" id="JBEDUW010000001">
    <property type="protein sequence ID" value="KAK9947774.1"/>
    <property type="molecule type" value="Genomic_DNA"/>
</dbReference>
<protein>
    <submittedName>
        <fullName evidence="2">Uncharacterized protein</fullName>
    </submittedName>
</protein>
<name>A0AAW1YHJ4_RUBAR</name>
<proteinExistence type="predicted"/>
<sequence length="199" mass="22295">MPLFSDYNQVADLICTPINSLNNLKGHYRVQFIIFKINSEPNYSLQLTKFKPSRALSSYPNHKSLPSFNSIQTNFPNPPPVHLEDHGLKLISSLPSQSHHRRASTITDTAAQSPHLLFLLLPYPLTAYLSRLYILALPTTHPNGLNATTATILTAVAENRDEAHEADDDNNDDDDGPFFDLEFAVPDEDDAQESAKIRR</sequence>
<evidence type="ECO:0000313" key="2">
    <source>
        <dbReference type="EMBL" id="KAK9947774.1"/>
    </source>
</evidence>